<keyword evidence="1" id="KW-0812">Transmembrane</keyword>
<accession>U7VGX6</accession>
<evidence type="ECO:0000256" key="1">
    <source>
        <dbReference type="SAM" id="Phobius"/>
    </source>
</evidence>
<comment type="caution">
    <text evidence="2">The sequence shown here is derived from an EMBL/GenBank/DDBJ whole genome shotgun (WGS) entry which is preliminary data.</text>
</comment>
<organism evidence="2 3">
    <name type="scientific">Cetobacterium somerae ATCC BAA-474</name>
    <dbReference type="NCBI Taxonomy" id="1319815"/>
    <lineage>
        <taxon>Bacteria</taxon>
        <taxon>Fusobacteriati</taxon>
        <taxon>Fusobacteriota</taxon>
        <taxon>Fusobacteriia</taxon>
        <taxon>Fusobacteriales</taxon>
        <taxon>Fusobacteriaceae</taxon>
        <taxon>Cetobacterium</taxon>
    </lineage>
</organism>
<protein>
    <submittedName>
        <fullName evidence="2">Uncharacterized protein</fullName>
    </submittedName>
</protein>
<keyword evidence="3" id="KW-1185">Reference proteome</keyword>
<name>U7VGX6_9FUSO</name>
<dbReference type="EMBL" id="AXZF01000002">
    <property type="protein sequence ID" value="ERT70078.1"/>
    <property type="molecule type" value="Genomic_DNA"/>
</dbReference>
<keyword evidence="1" id="KW-1133">Transmembrane helix</keyword>
<gene>
    <name evidence="2" type="ORF">HMPREF0202_00072</name>
</gene>
<sequence>MLEKKRTNNNSIVDYSAKFYLFPLLLIGLILRSLDNLFIKLKYQR</sequence>
<evidence type="ECO:0000313" key="2">
    <source>
        <dbReference type="EMBL" id="ERT70078.1"/>
    </source>
</evidence>
<proteinExistence type="predicted"/>
<evidence type="ECO:0000313" key="3">
    <source>
        <dbReference type="Proteomes" id="UP000017081"/>
    </source>
</evidence>
<reference evidence="2 3" key="1">
    <citation type="submission" date="2013-08" db="EMBL/GenBank/DDBJ databases">
        <authorList>
            <person name="Weinstock G."/>
            <person name="Sodergren E."/>
            <person name="Wylie T."/>
            <person name="Fulton L."/>
            <person name="Fulton R."/>
            <person name="Fronick C."/>
            <person name="O'Laughlin M."/>
            <person name="Godfrey J."/>
            <person name="Miner T."/>
            <person name="Herter B."/>
            <person name="Appelbaum E."/>
            <person name="Cordes M."/>
            <person name="Lek S."/>
            <person name="Wollam A."/>
            <person name="Pepin K.H."/>
            <person name="Palsikar V.B."/>
            <person name="Mitreva M."/>
            <person name="Wilson R.K."/>
        </authorList>
    </citation>
    <scope>NUCLEOTIDE SEQUENCE [LARGE SCALE GENOMIC DNA]</scope>
    <source>
        <strain evidence="2 3">ATCC BAA-474</strain>
    </source>
</reference>
<dbReference type="HOGENOM" id="CLU_3197699_0_0_0"/>
<dbReference type="RefSeq" id="WP_023049622.1">
    <property type="nucleotide sequence ID" value="NZ_CP173065.2"/>
</dbReference>
<dbReference type="AlphaFoldDB" id="U7VGX6"/>
<keyword evidence="1" id="KW-0472">Membrane</keyword>
<dbReference type="GeneID" id="96966535"/>
<feature type="transmembrane region" description="Helical" evidence="1">
    <location>
        <begin position="20"/>
        <end position="39"/>
    </location>
</feature>
<dbReference type="Proteomes" id="UP000017081">
    <property type="component" value="Unassembled WGS sequence"/>
</dbReference>